<evidence type="ECO:0000259" key="3">
    <source>
        <dbReference type="Pfam" id="PF11972"/>
    </source>
</evidence>
<gene>
    <name evidence="4" type="ORF">RS75_00845</name>
</gene>
<dbReference type="InterPro" id="IPR048017">
    <property type="entry name" value="Y4cF-like"/>
</dbReference>
<proteinExistence type="predicted"/>
<organism evidence="4 5">
    <name type="scientific">Rhizobium nepotum 39/7</name>
    <dbReference type="NCBI Taxonomy" id="1368418"/>
    <lineage>
        <taxon>Bacteria</taxon>
        <taxon>Pseudomonadati</taxon>
        <taxon>Pseudomonadota</taxon>
        <taxon>Alphaproteobacteria</taxon>
        <taxon>Hyphomicrobiales</taxon>
        <taxon>Rhizobiaceae</taxon>
        <taxon>Rhizobium/Agrobacterium group</taxon>
        <taxon>Rhizobium</taxon>
    </lineage>
</organism>
<name>A0ABR5CYJ6_9HYPH</name>
<evidence type="ECO:0008006" key="6">
    <source>
        <dbReference type="Google" id="ProtNLM"/>
    </source>
</evidence>
<evidence type="ECO:0000256" key="1">
    <source>
        <dbReference type="SAM" id="MobiDB-lite"/>
    </source>
</evidence>
<dbReference type="Proteomes" id="UP000052068">
    <property type="component" value="Unassembled WGS sequence"/>
</dbReference>
<comment type="caution">
    <text evidence="4">The sequence shown here is derived from an EMBL/GenBank/DDBJ whole genome shotgun (WGS) entry which is preliminary data.</text>
</comment>
<reference evidence="4 5" key="1">
    <citation type="submission" date="2015-03" db="EMBL/GenBank/DDBJ databases">
        <title>Draft Genome Sequences of Agrobacterium nepotum Strain 39/7T (= CFBP 7436T = LMG 26435T) and Agrobacterium sp. Strain KFB 330 (= CFBP 8308 = LMG 28674).</title>
        <authorList>
            <person name="Kuzmanovic N."/>
            <person name="Pulawska J."/>
            <person name="Obradovic A."/>
        </authorList>
    </citation>
    <scope>NUCLEOTIDE SEQUENCE [LARGE SCALE GENOMIC DNA]</scope>
    <source>
        <strain evidence="4 5">39/7</strain>
    </source>
</reference>
<dbReference type="InterPro" id="IPR021068">
    <property type="entry name" value="HTH_DNA-bd"/>
</dbReference>
<dbReference type="RefSeq" id="WP_045016440.1">
    <property type="nucleotide sequence ID" value="NZ_JWJH01000001.1"/>
</dbReference>
<sequence length="371" mass="41648">MIYDISDVQIEKLLIPAARAGEALARLDERIDRSPMKHGFIGRQDFTDAISSMWVDGELVHMEDLVLHDAHMDVRAPTHEMTAAHRILRSRRLIFSNAPGWAFTAPGLMRLRGRTAIAADETAFSKETVEHSHDGEADTERETPLDGAFSELDALLARSSATLEAITAGTTLRPITYRDEGHPMVNDPDWDEEERLKEWRQVHGRTEELPTILRTAILLDAWNMIEVLQRSPWLGRLLAAAFLRDGAVAPDHLPALSAGLRAVPRERRHARNKTQRLLALLDSFYEAALASMKEHDRLTHARERMLRKLAGRRSSSRLPELVELVVTRPVVSAAMIVKELGTTPQGAIGLANQLELREVTGRGRFRAWGML</sequence>
<evidence type="ECO:0000313" key="4">
    <source>
        <dbReference type="EMBL" id="KJF69759.1"/>
    </source>
</evidence>
<dbReference type="Pfam" id="PF11972">
    <property type="entry name" value="HTH_13"/>
    <property type="match status" value="1"/>
</dbReference>
<dbReference type="InterPro" id="IPR011670">
    <property type="entry name" value="DUF1612"/>
</dbReference>
<protein>
    <recommendedName>
        <fullName evidence="6">HTH DNA binding domain-containing protein</fullName>
    </recommendedName>
</protein>
<dbReference type="EMBL" id="JWJH01000001">
    <property type="protein sequence ID" value="KJF69759.1"/>
    <property type="molecule type" value="Genomic_DNA"/>
</dbReference>
<feature type="domain" description="HTH DNA binding" evidence="3">
    <location>
        <begin position="318"/>
        <end position="371"/>
    </location>
</feature>
<feature type="region of interest" description="Disordered" evidence="1">
    <location>
        <begin position="125"/>
        <end position="144"/>
    </location>
</feature>
<accession>A0ABR5CYJ6</accession>
<feature type="domain" description="DUF1612" evidence="2">
    <location>
        <begin position="184"/>
        <end position="309"/>
    </location>
</feature>
<keyword evidence="5" id="KW-1185">Reference proteome</keyword>
<dbReference type="NCBIfam" id="NF040876">
    <property type="entry name" value="RHE_PE00001_fam"/>
    <property type="match status" value="1"/>
</dbReference>
<dbReference type="Pfam" id="PF07756">
    <property type="entry name" value="DUF1612"/>
    <property type="match status" value="1"/>
</dbReference>
<evidence type="ECO:0000313" key="5">
    <source>
        <dbReference type="Proteomes" id="UP000052068"/>
    </source>
</evidence>
<evidence type="ECO:0000259" key="2">
    <source>
        <dbReference type="Pfam" id="PF07756"/>
    </source>
</evidence>